<dbReference type="FunFam" id="3.30.200.20:FF:000387">
    <property type="entry name" value="Serine/threonine-protein kinase STE11"/>
    <property type="match status" value="1"/>
</dbReference>
<evidence type="ECO:0000256" key="5">
    <source>
        <dbReference type="ARBA" id="ARBA00022777"/>
    </source>
</evidence>
<keyword evidence="3" id="KW-0808">Transferase</keyword>
<feature type="compositionally biased region" description="Polar residues" evidence="8">
    <location>
        <begin position="169"/>
        <end position="178"/>
    </location>
</feature>
<dbReference type="Gene3D" id="1.10.510.10">
    <property type="entry name" value="Transferase(Phosphotransferase) domain 1"/>
    <property type="match status" value="1"/>
</dbReference>
<gene>
    <name evidence="11" type="ORF">INT48_001935</name>
</gene>
<dbReference type="SMART" id="SM00220">
    <property type="entry name" value="S_TKc"/>
    <property type="match status" value="1"/>
</dbReference>
<keyword evidence="5" id="KW-0418">Kinase</keyword>
<keyword evidence="12" id="KW-1185">Reference proteome</keyword>
<dbReference type="GO" id="GO:0000196">
    <property type="term" value="P:cell integrity MAPK cascade"/>
    <property type="evidence" value="ECO:0007669"/>
    <property type="project" value="UniProtKB-ARBA"/>
</dbReference>
<evidence type="ECO:0000256" key="8">
    <source>
        <dbReference type="SAM" id="MobiDB-lite"/>
    </source>
</evidence>
<keyword evidence="4 7" id="KW-0547">Nucleotide-binding</keyword>
<evidence type="ECO:0000256" key="3">
    <source>
        <dbReference type="ARBA" id="ARBA00022679"/>
    </source>
</evidence>
<feature type="compositionally biased region" description="Polar residues" evidence="8">
    <location>
        <begin position="353"/>
        <end position="362"/>
    </location>
</feature>
<evidence type="ECO:0000256" key="2">
    <source>
        <dbReference type="ARBA" id="ARBA00022527"/>
    </source>
</evidence>
<protein>
    <recommendedName>
        <fullName evidence="13">Pkinase-domain-containing protein</fullName>
    </recommendedName>
</protein>
<keyword evidence="2" id="KW-0723">Serine/threonine-protein kinase</keyword>
<dbReference type="Pfam" id="PF07647">
    <property type="entry name" value="SAM_2"/>
    <property type="match status" value="1"/>
</dbReference>
<dbReference type="GO" id="GO:0005524">
    <property type="term" value="F:ATP binding"/>
    <property type="evidence" value="ECO:0007669"/>
    <property type="project" value="UniProtKB-UniRule"/>
</dbReference>
<dbReference type="AlphaFoldDB" id="A0A8H7VTP8"/>
<organism evidence="11 12">
    <name type="scientific">Thamnidium elegans</name>
    <dbReference type="NCBI Taxonomy" id="101142"/>
    <lineage>
        <taxon>Eukaryota</taxon>
        <taxon>Fungi</taxon>
        <taxon>Fungi incertae sedis</taxon>
        <taxon>Mucoromycota</taxon>
        <taxon>Mucoromycotina</taxon>
        <taxon>Mucoromycetes</taxon>
        <taxon>Mucorales</taxon>
        <taxon>Mucorineae</taxon>
        <taxon>Mucoraceae</taxon>
        <taxon>Thamnidium</taxon>
    </lineage>
</organism>
<dbReference type="EMBL" id="JAEPRE010000058">
    <property type="protein sequence ID" value="KAG2234216.1"/>
    <property type="molecule type" value="Genomic_DNA"/>
</dbReference>
<dbReference type="InterPro" id="IPR001245">
    <property type="entry name" value="Ser-Thr/Tyr_kinase_cat_dom"/>
</dbReference>
<dbReference type="InterPro" id="IPR013761">
    <property type="entry name" value="SAM/pointed_sf"/>
</dbReference>
<dbReference type="PANTHER" id="PTHR48016:SF48">
    <property type="entry name" value="SERINE_THREONINE-PROTEIN KINASE BCK1_SLK1_SSP31"/>
    <property type="match status" value="1"/>
</dbReference>
<dbReference type="InterPro" id="IPR008271">
    <property type="entry name" value="Ser/Thr_kinase_AS"/>
</dbReference>
<proteinExistence type="inferred from homology"/>
<dbReference type="Proteomes" id="UP000613177">
    <property type="component" value="Unassembled WGS sequence"/>
</dbReference>
<dbReference type="Gene3D" id="1.10.150.50">
    <property type="entry name" value="Transcription Factor, Ets-1"/>
    <property type="match status" value="1"/>
</dbReference>
<feature type="compositionally biased region" description="Basic residues" evidence="8">
    <location>
        <begin position="338"/>
        <end position="352"/>
    </location>
</feature>
<feature type="domain" description="Protein kinase" evidence="9">
    <location>
        <begin position="514"/>
        <end position="780"/>
    </location>
</feature>
<dbReference type="InterPro" id="IPR000719">
    <property type="entry name" value="Prot_kinase_dom"/>
</dbReference>
<comment type="caution">
    <text evidence="11">The sequence shown here is derived from an EMBL/GenBank/DDBJ whole genome shotgun (WGS) entry which is preliminary data.</text>
</comment>
<feature type="compositionally biased region" description="Polar residues" evidence="8">
    <location>
        <begin position="317"/>
        <end position="333"/>
    </location>
</feature>
<dbReference type="InterPro" id="IPR011009">
    <property type="entry name" value="Kinase-like_dom_sf"/>
</dbReference>
<dbReference type="InterPro" id="IPR050538">
    <property type="entry name" value="MAP_kinase_kinase_kinase"/>
</dbReference>
<evidence type="ECO:0000259" key="10">
    <source>
        <dbReference type="PROSITE" id="PS50105"/>
    </source>
</evidence>
<dbReference type="GO" id="GO:0004709">
    <property type="term" value="F:MAP kinase kinase kinase activity"/>
    <property type="evidence" value="ECO:0007669"/>
    <property type="project" value="UniProtKB-ARBA"/>
</dbReference>
<keyword evidence="6 7" id="KW-0067">ATP-binding</keyword>
<dbReference type="PROSITE" id="PS50105">
    <property type="entry name" value="SAM_DOMAIN"/>
    <property type="match status" value="1"/>
</dbReference>
<dbReference type="PROSITE" id="PS00108">
    <property type="entry name" value="PROTEIN_KINASE_ST"/>
    <property type="match status" value="1"/>
</dbReference>
<name>A0A8H7VTP8_9FUNG</name>
<evidence type="ECO:0000256" key="7">
    <source>
        <dbReference type="PROSITE-ProRule" id="PRU10141"/>
    </source>
</evidence>
<dbReference type="PROSITE" id="PS00107">
    <property type="entry name" value="PROTEIN_KINASE_ATP"/>
    <property type="match status" value="1"/>
</dbReference>
<dbReference type="PROSITE" id="PS50011">
    <property type="entry name" value="PROTEIN_KINASE_DOM"/>
    <property type="match status" value="1"/>
</dbReference>
<dbReference type="PRINTS" id="PR00109">
    <property type="entry name" value="TYRKINASE"/>
</dbReference>
<feature type="domain" description="SAM" evidence="10">
    <location>
        <begin position="23"/>
        <end position="89"/>
    </location>
</feature>
<dbReference type="SUPFAM" id="SSF47769">
    <property type="entry name" value="SAM/Pointed domain"/>
    <property type="match status" value="1"/>
</dbReference>
<evidence type="ECO:0008006" key="13">
    <source>
        <dbReference type="Google" id="ProtNLM"/>
    </source>
</evidence>
<accession>A0A8H7VTP8</accession>
<evidence type="ECO:0000259" key="9">
    <source>
        <dbReference type="PROSITE" id="PS50011"/>
    </source>
</evidence>
<feature type="region of interest" description="Disordered" evidence="8">
    <location>
        <begin position="138"/>
        <end position="157"/>
    </location>
</feature>
<evidence type="ECO:0000256" key="1">
    <source>
        <dbReference type="ARBA" id="ARBA00006529"/>
    </source>
</evidence>
<feature type="region of interest" description="Disordered" evidence="8">
    <location>
        <begin position="169"/>
        <end position="193"/>
    </location>
</feature>
<evidence type="ECO:0000256" key="6">
    <source>
        <dbReference type="ARBA" id="ARBA00022840"/>
    </source>
</evidence>
<dbReference type="InterPro" id="IPR017441">
    <property type="entry name" value="Protein_kinase_ATP_BS"/>
</dbReference>
<dbReference type="SUPFAM" id="SSF56112">
    <property type="entry name" value="Protein kinase-like (PK-like)"/>
    <property type="match status" value="1"/>
</dbReference>
<sequence>MVNHSTSPTDIRTLLGDVIVDSWTQEKVTHWLEEKGWGHFTSTFEKYGICHERFLQITLAELVEYLPRTVTTYYERRRLLNEIRSLVPSISGKVSLNTPTNISINTNLQDYNRGIEGVITPSDNTTSVITARDSGIGYLSSPSSSGSPTSKSSSYSPKAAFNKIKNSFRPSTTTTMNLSPRHESPQIPARVSSTPDKISKFWATYTHWHTAPKKPNSSSQRIQITGDKEIWYSLNVTNMRDPVAIKQHILKRMNYEPHCDQYQYFHENGSDPDAPMDPQELMYLCSIADHSASHRILVKPIQHHYYGNYTFTLSTPELGKSPTSDPQIQSASPNFRPLSRKAARRPYSHKKTSSSVGIQLSDPPTRQYLEQRHSDDALSIIAPPVGLWAVAPKQPSLWAIAPPTTEFWGERPPAEIVFKHMEQYFDSQDLDKEVAVIEPLTRKLTHTKSIRVVAREASRKYHASNNPMLRRKSTKLWGQKVVEVKSRRGPQRLPSVSEYMRLSHTNQSTTEVQWIRGKLIGKGSFGRVYLAFNVGTGEVIAVKQVEIPQTASDLRSEHQNDMVESLYQEIMMLRDLDHENIVQYLGYGLDDTEGMINIFLEYVSGGSVASRLALHGAFDEYLTRYFTRQICSGLAYLHSKNILHRDIKAANILVEADGICKISDFGLSKKNDYDEVYDQNSRMSLRGSVYWMAPEVVKNEPYSAKVDIWSLGCTVIEMLTGQRPWLSLDQIAAIYNLGRLNTPTLPTNISDCAKDFLSKCFIIDPTKRPTATDLLDHAFLNTDKSFQFKDYVDKGKI</sequence>
<dbReference type="FunFam" id="1.10.510.10:FF:000182">
    <property type="entry name" value="MAP kinase kinase kinase mkh1"/>
    <property type="match status" value="1"/>
</dbReference>
<feature type="binding site" evidence="7">
    <location>
        <position position="543"/>
    </location>
    <ligand>
        <name>ATP</name>
        <dbReference type="ChEBI" id="CHEBI:30616"/>
    </ligand>
</feature>
<evidence type="ECO:0000313" key="11">
    <source>
        <dbReference type="EMBL" id="KAG2234216.1"/>
    </source>
</evidence>
<evidence type="ECO:0000313" key="12">
    <source>
        <dbReference type="Proteomes" id="UP000613177"/>
    </source>
</evidence>
<reference evidence="11" key="1">
    <citation type="submission" date="2021-01" db="EMBL/GenBank/DDBJ databases">
        <title>Metabolic potential, ecology and presence of endohyphal bacteria is reflected in genomic diversity of Mucoromycotina.</title>
        <authorList>
            <person name="Muszewska A."/>
            <person name="Okrasinska A."/>
            <person name="Steczkiewicz K."/>
            <person name="Drgas O."/>
            <person name="Orlowska M."/>
            <person name="Perlinska-Lenart U."/>
            <person name="Aleksandrzak-Piekarczyk T."/>
            <person name="Szatraj K."/>
            <person name="Zielenkiewicz U."/>
            <person name="Pilsyk S."/>
            <person name="Malc E."/>
            <person name="Mieczkowski P."/>
            <person name="Kruszewska J.S."/>
            <person name="Biernat P."/>
            <person name="Pawlowska J."/>
        </authorList>
    </citation>
    <scope>NUCLEOTIDE SEQUENCE</scope>
    <source>
        <strain evidence="11">WA0000018081</strain>
    </source>
</reference>
<dbReference type="PANTHER" id="PTHR48016">
    <property type="entry name" value="MAP KINASE KINASE KINASE SSK2-RELATED-RELATED"/>
    <property type="match status" value="1"/>
</dbReference>
<comment type="similarity">
    <text evidence="1">Belongs to the protein kinase superfamily. STE Ser/Thr protein kinase family. MAP kinase kinase kinase subfamily.</text>
</comment>
<feature type="region of interest" description="Disordered" evidence="8">
    <location>
        <begin position="317"/>
        <end position="362"/>
    </location>
</feature>
<evidence type="ECO:0000256" key="4">
    <source>
        <dbReference type="ARBA" id="ARBA00022741"/>
    </source>
</evidence>
<dbReference type="Pfam" id="PF00069">
    <property type="entry name" value="Pkinase"/>
    <property type="match status" value="1"/>
</dbReference>
<dbReference type="InterPro" id="IPR001660">
    <property type="entry name" value="SAM"/>
</dbReference>